<protein>
    <submittedName>
        <fullName evidence="3">Abortive infection family protein</fullName>
    </submittedName>
</protein>
<accession>A0A9Q9HPV0</accession>
<dbReference type="Pfam" id="PF14355">
    <property type="entry name" value="Abi_C"/>
    <property type="match status" value="1"/>
</dbReference>
<sequence>MKNQKIPDHIADDDGLFGRFKIALSEALAVSMDESEWKKFAVRYGLRDRIIGHERFIRSLQWGDADHEGHVLDLIEQLSYSNVPAFLDLVERPNVKRALKRKDPEIFDIWQHDVDPVVTALSHSLGEVAAVSSVIDLKTHIERIEKALPDDPYLAVGATKDLLEAAMRTILTNRGHTDVRKLHFPELTSTCFNELGLSPQTPPASKGEGHIRKISSNARKMIETANELRNLTGTGHGHVVGTEEELSVEDASLVASNGLILAAWILKKAAP</sequence>
<feature type="domain" description="Abortive infection protein-like C-terminal" evidence="1">
    <location>
        <begin position="185"/>
        <end position="267"/>
    </location>
</feature>
<feature type="domain" description="AbiJ N-terminal" evidence="2">
    <location>
        <begin position="23"/>
        <end position="103"/>
    </location>
</feature>
<organism evidence="3 4">
    <name type="scientific">Leisingera caerulea</name>
    <name type="common">Phaeobacter caeruleus</name>
    <dbReference type="NCBI Taxonomy" id="506591"/>
    <lineage>
        <taxon>Bacteria</taxon>
        <taxon>Pseudomonadati</taxon>
        <taxon>Pseudomonadota</taxon>
        <taxon>Alphaproteobacteria</taxon>
        <taxon>Rhodobacterales</taxon>
        <taxon>Roseobacteraceae</taxon>
        <taxon>Leisingera</taxon>
    </lineage>
</organism>
<gene>
    <name evidence="3" type="ORF">K3721_18810</name>
</gene>
<dbReference type="RefSeq" id="WP_259972787.1">
    <property type="nucleotide sequence ID" value="NZ_CP081071.1"/>
</dbReference>
<dbReference type="KEGG" id="lcae:K3721_18810"/>
<evidence type="ECO:0000259" key="1">
    <source>
        <dbReference type="Pfam" id="PF14355"/>
    </source>
</evidence>
<name>A0A9Q9HPV0_LEICA</name>
<dbReference type="Proteomes" id="UP001058713">
    <property type="component" value="Plasmid unnamed1"/>
</dbReference>
<keyword evidence="3" id="KW-0614">Plasmid</keyword>
<dbReference type="EMBL" id="CP081071">
    <property type="protein sequence ID" value="UWQ56007.1"/>
    <property type="molecule type" value="Genomic_DNA"/>
</dbReference>
<evidence type="ECO:0000259" key="2">
    <source>
        <dbReference type="Pfam" id="PF18865"/>
    </source>
</evidence>
<dbReference type="InterPro" id="IPR026001">
    <property type="entry name" value="Abi-like_C"/>
</dbReference>
<dbReference type="AlphaFoldDB" id="A0A9Q9HPV0"/>
<geneLocation type="plasmid" evidence="3 4">
    <name>unnamed1</name>
</geneLocation>
<evidence type="ECO:0000313" key="4">
    <source>
        <dbReference type="Proteomes" id="UP001058713"/>
    </source>
</evidence>
<dbReference type="Pfam" id="PF18865">
    <property type="entry name" value="AbiJ_NTD5"/>
    <property type="match status" value="1"/>
</dbReference>
<evidence type="ECO:0000313" key="3">
    <source>
        <dbReference type="EMBL" id="UWQ56007.1"/>
    </source>
</evidence>
<reference evidence="3" key="1">
    <citation type="submission" date="2021-08" db="EMBL/GenBank/DDBJ databases">
        <authorList>
            <person name="Nwanade C."/>
            <person name="Wang M."/>
            <person name="Masoudi A."/>
            <person name="Yu Z."/>
            <person name="Liu J."/>
        </authorList>
    </citation>
    <scope>NUCLEOTIDE SEQUENCE</scope>
    <source>
        <strain evidence="3">S122</strain>
        <plasmid evidence="3">unnamed1</plasmid>
    </source>
</reference>
<proteinExistence type="predicted"/>
<dbReference type="InterPro" id="IPR040508">
    <property type="entry name" value="AbiJ_NTD5"/>
</dbReference>